<comment type="caution">
    <text evidence="3">The sequence shown here is derived from an EMBL/GenBank/DDBJ whole genome shotgun (WGS) entry which is preliminary data.</text>
</comment>
<reference evidence="3 4" key="1">
    <citation type="journal article" date="2019" name="Sci. Rep.">
        <title>A multi-omics analysis of the grapevine pathogen Lasiodiplodia theobromae reveals that temperature affects the expression of virulence- and pathogenicity-related genes.</title>
        <authorList>
            <person name="Felix C."/>
            <person name="Meneses R."/>
            <person name="Goncalves M.F.M."/>
            <person name="Tilleman L."/>
            <person name="Duarte A.S."/>
            <person name="Jorrin-Novo J.V."/>
            <person name="Van de Peer Y."/>
            <person name="Deforce D."/>
            <person name="Van Nieuwerburgh F."/>
            <person name="Esteves A.C."/>
            <person name="Alves A."/>
        </authorList>
    </citation>
    <scope>NUCLEOTIDE SEQUENCE [LARGE SCALE GENOMIC DNA]</scope>
    <source>
        <strain evidence="3 4">LA-SOL3</strain>
    </source>
</reference>
<dbReference type="PANTHER" id="PTHR34598:SF3">
    <property type="entry name" value="OXIDOREDUCTASE AN1597"/>
    <property type="match status" value="1"/>
</dbReference>
<dbReference type="OrthoDB" id="412788at2759"/>
<organism evidence="3 4">
    <name type="scientific">Lasiodiplodia theobromae</name>
    <dbReference type="NCBI Taxonomy" id="45133"/>
    <lineage>
        <taxon>Eukaryota</taxon>
        <taxon>Fungi</taxon>
        <taxon>Dikarya</taxon>
        <taxon>Ascomycota</taxon>
        <taxon>Pezizomycotina</taxon>
        <taxon>Dothideomycetes</taxon>
        <taxon>Dothideomycetes incertae sedis</taxon>
        <taxon>Botryosphaeriales</taxon>
        <taxon>Botryosphaeriaceae</taxon>
        <taxon>Lasiodiplodia</taxon>
    </lineage>
</organism>
<dbReference type="EMBL" id="VCHE01000101">
    <property type="protein sequence ID" value="KAB2571447.1"/>
    <property type="molecule type" value="Genomic_DNA"/>
</dbReference>
<evidence type="ECO:0000313" key="3">
    <source>
        <dbReference type="EMBL" id="KAB2571447.1"/>
    </source>
</evidence>
<dbReference type="NCBIfam" id="NF041278">
    <property type="entry name" value="CmcJ_NvfI_EfuI"/>
    <property type="match status" value="1"/>
</dbReference>
<protein>
    <recommendedName>
        <fullName evidence="5">Methyltransferase</fullName>
    </recommendedName>
</protein>
<keyword evidence="4" id="KW-1185">Reference proteome</keyword>
<accession>A0A5N5D1L3</accession>
<dbReference type="InterPro" id="IPR044053">
    <property type="entry name" value="AsaB-like"/>
</dbReference>
<evidence type="ECO:0008006" key="5">
    <source>
        <dbReference type="Google" id="ProtNLM"/>
    </source>
</evidence>
<name>A0A5N5D1L3_9PEZI</name>
<evidence type="ECO:0000256" key="1">
    <source>
        <dbReference type="ARBA" id="ARBA00023002"/>
    </source>
</evidence>
<dbReference type="PANTHER" id="PTHR34598">
    <property type="entry name" value="BLL6449 PROTEIN"/>
    <property type="match status" value="1"/>
</dbReference>
<dbReference type="GO" id="GO:0016491">
    <property type="term" value="F:oxidoreductase activity"/>
    <property type="evidence" value="ECO:0007669"/>
    <property type="project" value="UniProtKB-KW"/>
</dbReference>
<keyword evidence="1" id="KW-0560">Oxidoreductase</keyword>
<sequence length="297" mass="34423">MIPPESENAAEDDSTIATLGYVDPTKMPPKGEKPFIIVFPISHIPGAKQRNFGFLQKPGVRIRNLRGREEQFNLDSTGFQVIRWRFDPSWVISEEAVEQIYCREAESFLKGVLDAKDVVVFDWLVRKNTPHFEDRRFRKQLRPALNVHIDQTPRSAVNRVRFHMGSRADELLRKRFQIINIWRPLFTPLEDWPLAVCDFRTTSQSSIVAADTVGRGEYKGESAYLKFDPAQEFWYLKHQTVDEVWLMKQFDSLSDATNHSSERVAQFAAHTAFDDPNAGTNARLRESIELRMLVFYD</sequence>
<dbReference type="Proteomes" id="UP000325902">
    <property type="component" value="Unassembled WGS sequence"/>
</dbReference>
<dbReference type="AlphaFoldDB" id="A0A5N5D1L3"/>
<comment type="similarity">
    <text evidence="2">Belongs to the asaB hydroxylase/desaturase family.</text>
</comment>
<evidence type="ECO:0000256" key="2">
    <source>
        <dbReference type="ARBA" id="ARBA00023604"/>
    </source>
</evidence>
<evidence type="ECO:0000313" key="4">
    <source>
        <dbReference type="Proteomes" id="UP000325902"/>
    </source>
</evidence>
<gene>
    <name evidence="3" type="ORF">DBV05_g9874</name>
</gene>
<proteinExistence type="inferred from homology"/>